<evidence type="ECO:0000313" key="8">
    <source>
        <dbReference type="EMBL" id="ADU96550.1"/>
    </source>
</evidence>
<evidence type="ECO:0000256" key="2">
    <source>
        <dbReference type="ARBA" id="ARBA00001997"/>
    </source>
</evidence>
<comment type="subunit">
    <text evidence="7">Homodimer.</text>
</comment>
<dbReference type="eggNOG" id="COG1898">
    <property type="taxonomic scope" value="Bacteria"/>
</dbReference>
<evidence type="ECO:0000256" key="6">
    <source>
        <dbReference type="PIRSR" id="PIRSR600888-3"/>
    </source>
</evidence>
<dbReference type="PANTHER" id="PTHR21047:SF2">
    <property type="entry name" value="THYMIDINE DIPHOSPHO-4-KETO-RHAMNOSE 3,5-EPIMERASE"/>
    <property type="match status" value="1"/>
</dbReference>
<dbReference type="OrthoDB" id="9800680at2"/>
<protein>
    <recommendedName>
        <fullName evidence="4 7">dTDP-4-dehydrorhamnose 3,5-epimerase</fullName>
        <ecNumber evidence="3 7">5.1.3.13</ecNumber>
    </recommendedName>
    <alternativeName>
        <fullName evidence="7">Thymidine diphospho-4-keto-rhamnose 3,5-epimerase</fullName>
    </alternativeName>
</protein>
<dbReference type="RefSeq" id="WP_013537336.1">
    <property type="nucleotide sequence ID" value="NC_014926.1"/>
</dbReference>
<dbReference type="Pfam" id="PF00908">
    <property type="entry name" value="dTDP_sugar_isom"/>
    <property type="match status" value="1"/>
</dbReference>
<evidence type="ECO:0000256" key="5">
    <source>
        <dbReference type="PIRSR" id="PIRSR600888-1"/>
    </source>
</evidence>
<dbReference type="NCBIfam" id="TIGR01221">
    <property type="entry name" value="rmlC"/>
    <property type="match status" value="1"/>
</dbReference>
<feature type="active site" description="Proton donor" evidence="5">
    <location>
        <position position="131"/>
    </location>
</feature>
<keyword evidence="7 8" id="KW-0413">Isomerase</keyword>
<evidence type="ECO:0000256" key="4">
    <source>
        <dbReference type="ARBA" id="ARBA00019595"/>
    </source>
</evidence>
<comment type="catalytic activity">
    <reaction evidence="1 7">
        <text>dTDP-4-dehydro-6-deoxy-alpha-D-glucose = dTDP-4-dehydro-beta-L-rhamnose</text>
        <dbReference type="Rhea" id="RHEA:16969"/>
        <dbReference type="ChEBI" id="CHEBI:57649"/>
        <dbReference type="ChEBI" id="CHEBI:62830"/>
        <dbReference type="EC" id="5.1.3.13"/>
    </reaction>
</comment>
<dbReference type="AlphaFoldDB" id="E8T5W6"/>
<dbReference type="CDD" id="cd00438">
    <property type="entry name" value="cupin_RmlC"/>
    <property type="match status" value="1"/>
</dbReference>
<comment type="similarity">
    <text evidence="7">Belongs to the dTDP-4-dehydrorhamnose 3,5-epimerase family.</text>
</comment>
<dbReference type="PANTHER" id="PTHR21047">
    <property type="entry name" value="DTDP-6-DEOXY-D-GLUCOSE-3,5 EPIMERASE"/>
    <property type="match status" value="1"/>
</dbReference>
<dbReference type="KEGG" id="tam:Theam_0578"/>
<evidence type="ECO:0000256" key="7">
    <source>
        <dbReference type="RuleBase" id="RU364069"/>
    </source>
</evidence>
<dbReference type="HOGENOM" id="CLU_090940_1_1_0"/>
<dbReference type="GO" id="GO:0008830">
    <property type="term" value="F:dTDP-4-dehydrorhamnose 3,5-epimerase activity"/>
    <property type="evidence" value="ECO:0007669"/>
    <property type="project" value="UniProtKB-UniRule"/>
</dbReference>
<accession>E8T5W6</accession>
<dbReference type="STRING" id="648996.Theam_0578"/>
<dbReference type="EC" id="5.1.3.13" evidence="3 7"/>
<dbReference type="Gene3D" id="2.60.120.10">
    <property type="entry name" value="Jelly Rolls"/>
    <property type="match status" value="1"/>
</dbReference>
<feature type="active site" description="Proton acceptor" evidence="5">
    <location>
        <position position="63"/>
    </location>
</feature>
<comment type="pathway">
    <text evidence="7">Carbohydrate biosynthesis; dTDP-L-rhamnose biosynthesis.</text>
</comment>
<dbReference type="EMBL" id="CP002444">
    <property type="protein sequence ID" value="ADU96550.1"/>
    <property type="molecule type" value="Genomic_DNA"/>
</dbReference>
<evidence type="ECO:0000313" key="9">
    <source>
        <dbReference type="Proteomes" id="UP000006362"/>
    </source>
</evidence>
<dbReference type="InterPro" id="IPR014710">
    <property type="entry name" value="RmlC-like_jellyroll"/>
</dbReference>
<proteinExistence type="inferred from homology"/>
<gene>
    <name evidence="8" type="ordered locus">Theam_0578</name>
</gene>
<keyword evidence="9" id="KW-1185">Reference proteome</keyword>
<comment type="function">
    <text evidence="2 7">Catalyzes the epimerization of the C3' and C5'positions of dTDP-6-deoxy-D-xylo-4-hexulose, forming dTDP-6-deoxy-L-lyxo-4-hexulose.</text>
</comment>
<organism evidence="8 9">
    <name type="scientific">Thermovibrio ammonificans (strain DSM 15698 / JCM 12110 / HB-1)</name>
    <dbReference type="NCBI Taxonomy" id="648996"/>
    <lineage>
        <taxon>Bacteria</taxon>
        <taxon>Pseudomonadati</taxon>
        <taxon>Aquificota</taxon>
        <taxon>Aquificia</taxon>
        <taxon>Desulfurobacteriales</taxon>
        <taxon>Desulfurobacteriaceae</taxon>
        <taxon>Thermovibrio</taxon>
    </lineage>
</organism>
<dbReference type="GO" id="GO:0019305">
    <property type="term" value="P:dTDP-rhamnose biosynthetic process"/>
    <property type="evidence" value="ECO:0007669"/>
    <property type="project" value="UniProtKB-UniRule"/>
</dbReference>
<dbReference type="GO" id="GO:0005829">
    <property type="term" value="C:cytosol"/>
    <property type="evidence" value="ECO:0007669"/>
    <property type="project" value="TreeGrafter"/>
</dbReference>
<name>E8T5W6_THEA1</name>
<evidence type="ECO:0000256" key="3">
    <source>
        <dbReference type="ARBA" id="ARBA00012098"/>
    </source>
</evidence>
<dbReference type="InterPro" id="IPR011051">
    <property type="entry name" value="RmlC_Cupin_sf"/>
</dbReference>
<dbReference type="InterPro" id="IPR000888">
    <property type="entry name" value="RmlC-like"/>
</dbReference>
<evidence type="ECO:0000256" key="1">
    <source>
        <dbReference type="ARBA" id="ARBA00001298"/>
    </source>
</evidence>
<feature type="site" description="Participates in a stacking interaction with the thymidine ring of dTDP-4-oxo-6-deoxyglucose" evidence="6">
    <location>
        <position position="138"/>
    </location>
</feature>
<dbReference type="SUPFAM" id="SSF51182">
    <property type="entry name" value="RmlC-like cupins"/>
    <property type="match status" value="1"/>
</dbReference>
<dbReference type="Proteomes" id="UP000006362">
    <property type="component" value="Chromosome"/>
</dbReference>
<dbReference type="UniPathway" id="UPA00124"/>
<dbReference type="GO" id="GO:0000271">
    <property type="term" value="P:polysaccharide biosynthetic process"/>
    <property type="evidence" value="ECO:0007669"/>
    <property type="project" value="TreeGrafter"/>
</dbReference>
<sequence>MPFDFKELPIPGLLLVESRLFKDGRGFFMELFKLPDFEAAGIKGPFVQDNLSLSRKNVLRGLHYQVEPAAQGKLVTCLRGKVFDVAVDLRKGSPTFGRWFGTELFPGKMLYIPEGFAHGFLTLSEEALVFYKVTGSPYSPEHDRSLKWNDPQIGIEWPLDGEPILSEKDRNAPSLSEAEINFRWREQ</sequence>
<reference evidence="8" key="1">
    <citation type="submission" date="2011-01" db="EMBL/GenBank/DDBJ databases">
        <title>Complete sequence of chromosome of Thermovibrio ammonificans HB-1.</title>
        <authorList>
            <consortium name="US DOE Joint Genome Institute"/>
            <person name="Lucas S."/>
            <person name="Copeland A."/>
            <person name="Lapidus A."/>
            <person name="Cheng J.-F."/>
            <person name="Goodwin L."/>
            <person name="Pitluck S."/>
            <person name="Davenport K."/>
            <person name="Detter J.C."/>
            <person name="Han C."/>
            <person name="Tapia R."/>
            <person name="Land M."/>
            <person name="Hauser L."/>
            <person name="Kyrpides N."/>
            <person name="Ivanova N."/>
            <person name="Ovchinnikova G."/>
            <person name="Vetriani C."/>
            <person name="Woyke T."/>
        </authorList>
    </citation>
    <scope>NUCLEOTIDE SEQUENCE [LARGE SCALE GENOMIC DNA]</scope>
    <source>
        <strain evidence="8">HB-1</strain>
    </source>
</reference>